<dbReference type="PANTHER" id="PTHR14270">
    <property type="entry name" value="NONSENSE-MEDIATED MRNA DECAY FACTOR SMG9"/>
    <property type="match status" value="1"/>
</dbReference>
<evidence type="ECO:0000256" key="1">
    <source>
        <dbReference type="ARBA" id="ARBA00007712"/>
    </source>
</evidence>
<dbReference type="Proteomes" id="UP000830375">
    <property type="component" value="Unassembled WGS sequence"/>
</dbReference>
<evidence type="ECO:0000256" key="3">
    <source>
        <dbReference type="ARBA" id="ARBA00029510"/>
    </source>
</evidence>
<protein>
    <recommendedName>
        <fullName evidence="3">Nonsense-mediated mRNA decay factor SMG9</fullName>
    </recommendedName>
</protein>
<reference evidence="5 6" key="1">
    <citation type="submission" date="2022-01" db="EMBL/GenBank/DDBJ databases">
        <title>A high-quality chromosome-level genome assembly of rohu carp, Labeo rohita.</title>
        <authorList>
            <person name="Arick M.A. II"/>
            <person name="Hsu C.-Y."/>
            <person name="Magbanua Z."/>
            <person name="Pechanova O."/>
            <person name="Grover C."/>
            <person name="Miller E."/>
            <person name="Thrash A."/>
            <person name="Ezzel L."/>
            <person name="Alam S."/>
            <person name="Benzie J."/>
            <person name="Hamilton M."/>
            <person name="Karsi A."/>
            <person name="Lawrence M.L."/>
            <person name="Peterson D.G."/>
        </authorList>
    </citation>
    <scope>NUCLEOTIDE SEQUENCE [LARGE SCALE GENOMIC DNA]</scope>
    <source>
        <strain evidence="6">BAU-BD-2019</strain>
        <tissue evidence="5">Blood</tissue>
    </source>
</reference>
<comment type="similarity">
    <text evidence="1">Belongs to the SMG9 family.</text>
</comment>
<name>A0ABQ8LX80_LABRO</name>
<dbReference type="InterPro" id="IPR027417">
    <property type="entry name" value="P-loop_NTPase"/>
</dbReference>
<evidence type="ECO:0000256" key="2">
    <source>
        <dbReference type="ARBA" id="ARBA00023161"/>
    </source>
</evidence>
<keyword evidence="6" id="KW-1185">Reference proteome</keyword>
<feature type="region of interest" description="Disordered" evidence="4">
    <location>
        <begin position="1"/>
        <end position="129"/>
    </location>
</feature>
<comment type="caution">
    <text evidence="5">The sequence shown here is derived from an EMBL/GenBank/DDBJ whole genome shotgun (WGS) entry which is preliminary data.</text>
</comment>
<accession>A0ABQ8LX80</accession>
<evidence type="ECO:0000256" key="4">
    <source>
        <dbReference type="SAM" id="MobiDB-lite"/>
    </source>
</evidence>
<dbReference type="InterPro" id="IPR039177">
    <property type="entry name" value="SMG9"/>
</dbReference>
<dbReference type="EMBL" id="JACTAM010000016">
    <property type="protein sequence ID" value="KAI2655254.1"/>
    <property type="molecule type" value="Genomic_DNA"/>
</dbReference>
<keyword evidence="2" id="KW-0866">Nonsense-mediated mRNA decay</keyword>
<gene>
    <name evidence="5" type="ORF">H4Q32_017615</name>
</gene>
<sequence length="264" mass="29073">MSESGHSQPGLYGQGRRRRRRRDRDPGPPGQNLSGPSRDRDYVPRERRDGSEEPTGPLLQKTPIILAKPPGERSKPSAPASGAPSLEKPIMLIKTRDEGGKPGNAPDVAPSVSGAGTAKLEREGQRPTQPVYQIQNRGMGSAASGGAYLRDQTDMLVVGVIGLQGTGKSTIMSLLSANSPEEDQRAYVFRAQTQEIKERAGNQSSGIDFYITQERVIFLDTQPILSPSILDHLINNDRKLPPEYNLPHTYVEMQDWFTDINLYR</sequence>
<feature type="compositionally biased region" description="Basic and acidic residues" evidence="4">
    <location>
        <begin position="37"/>
        <end position="51"/>
    </location>
</feature>
<proteinExistence type="inferred from homology"/>
<evidence type="ECO:0000313" key="5">
    <source>
        <dbReference type="EMBL" id="KAI2655254.1"/>
    </source>
</evidence>
<dbReference type="SUPFAM" id="SSF52540">
    <property type="entry name" value="P-loop containing nucleoside triphosphate hydrolases"/>
    <property type="match status" value="1"/>
</dbReference>
<dbReference type="PANTHER" id="PTHR14270:SF0">
    <property type="entry name" value="NONSENSE-MEDIATED MRNA DECAY FACTOR SMG9"/>
    <property type="match status" value="1"/>
</dbReference>
<organism evidence="5 6">
    <name type="scientific">Labeo rohita</name>
    <name type="common">Indian major carp</name>
    <name type="synonym">Cyprinus rohita</name>
    <dbReference type="NCBI Taxonomy" id="84645"/>
    <lineage>
        <taxon>Eukaryota</taxon>
        <taxon>Metazoa</taxon>
        <taxon>Chordata</taxon>
        <taxon>Craniata</taxon>
        <taxon>Vertebrata</taxon>
        <taxon>Euteleostomi</taxon>
        <taxon>Actinopterygii</taxon>
        <taxon>Neopterygii</taxon>
        <taxon>Teleostei</taxon>
        <taxon>Ostariophysi</taxon>
        <taxon>Cypriniformes</taxon>
        <taxon>Cyprinidae</taxon>
        <taxon>Labeoninae</taxon>
        <taxon>Labeonini</taxon>
        <taxon>Labeo</taxon>
    </lineage>
</organism>
<evidence type="ECO:0000313" key="6">
    <source>
        <dbReference type="Proteomes" id="UP000830375"/>
    </source>
</evidence>
<feature type="compositionally biased region" description="Low complexity" evidence="4">
    <location>
        <begin position="76"/>
        <end position="85"/>
    </location>
</feature>